<evidence type="ECO:0000256" key="2">
    <source>
        <dbReference type="ARBA" id="ARBA00007399"/>
    </source>
</evidence>
<keyword evidence="4" id="KW-0732">Signal</keyword>
<dbReference type="PRINTS" id="PR00969">
    <property type="entry name" value="CHAPERONPILI"/>
</dbReference>
<evidence type="ECO:0000256" key="3">
    <source>
        <dbReference type="ARBA" id="ARBA00022558"/>
    </source>
</evidence>
<evidence type="ECO:0000256" key="6">
    <source>
        <dbReference type="ARBA" id="ARBA00023186"/>
    </source>
</evidence>
<evidence type="ECO:0000256" key="4">
    <source>
        <dbReference type="ARBA" id="ARBA00022729"/>
    </source>
</evidence>
<evidence type="ECO:0000313" key="11">
    <source>
        <dbReference type="Proteomes" id="UP000323910"/>
    </source>
</evidence>
<evidence type="ECO:0000313" key="10">
    <source>
        <dbReference type="EMBL" id="TYT28891.1"/>
    </source>
</evidence>
<sequence length="241" mass="27329">MKSILFAENTMIVKKAVRLSVAALIYIAPFLSHASLVLDETRVIYPQSASQVSVKVDNPTDLNFLAQAWIEDENAQEEERFTVYPPLSKINANTTSTLRIEKIDSEKLPTDRETMMWLNIKEIPQHQVSKGPQLVVAFKTRIKIFYRPKSIDPELHESFTRMTWRAMPGKVIVTNPTPYHITFNKVWDGPITNKDNELTANMVAPFSTLTIPVPGGKTVHSIYYDIINDFGGLSEIQHISL</sequence>
<keyword evidence="6" id="KW-0143">Chaperone</keyword>
<dbReference type="InterPro" id="IPR013783">
    <property type="entry name" value="Ig-like_fold"/>
</dbReference>
<dbReference type="InterPro" id="IPR016147">
    <property type="entry name" value="Pili_assmbl_chaperone_N"/>
</dbReference>
<evidence type="ECO:0000259" key="8">
    <source>
        <dbReference type="Pfam" id="PF00345"/>
    </source>
</evidence>
<accession>A0ABY3NX24</accession>
<organism evidence="10 11">
    <name type="scientific">Lelliottia nimipressuralis</name>
    <dbReference type="NCBI Taxonomy" id="69220"/>
    <lineage>
        <taxon>Bacteria</taxon>
        <taxon>Pseudomonadati</taxon>
        <taxon>Pseudomonadota</taxon>
        <taxon>Gammaproteobacteria</taxon>
        <taxon>Enterobacterales</taxon>
        <taxon>Enterobacteriaceae</taxon>
        <taxon>Lelliottia</taxon>
    </lineage>
</organism>
<dbReference type="Proteomes" id="UP000323910">
    <property type="component" value="Unassembled WGS sequence"/>
</dbReference>
<dbReference type="InterPro" id="IPR001829">
    <property type="entry name" value="Pili_assmbl_chaperone_bac"/>
</dbReference>
<gene>
    <name evidence="10" type="ORF">FZO59_21140</name>
</gene>
<dbReference type="PANTHER" id="PTHR30251">
    <property type="entry name" value="PILUS ASSEMBLY CHAPERONE"/>
    <property type="match status" value="1"/>
</dbReference>
<dbReference type="SUPFAM" id="SSF49354">
    <property type="entry name" value="PapD-like"/>
    <property type="match status" value="1"/>
</dbReference>
<dbReference type="PANTHER" id="PTHR30251:SF5">
    <property type="entry name" value="FIMBRIAL CHAPARONE PROTEIN"/>
    <property type="match status" value="1"/>
</dbReference>
<dbReference type="InterPro" id="IPR016148">
    <property type="entry name" value="Pili_assmbl_chaperone_C"/>
</dbReference>
<keyword evidence="5" id="KW-0574">Periplasm</keyword>
<keyword evidence="3" id="KW-1029">Fimbrium biogenesis</keyword>
<comment type="subcellular location">
    <subcellularLocation>
        <location evidence="1">Periplasm</location>
    </subcellularLocation>
</comment>
<dbReference type="InterPro" id="IPR036316">
    <property type="entry name" value="Pili_assmbl_chap_C_dom_sf"/>
</dbReference>
<dbReference type="Pfam" id="PF00345">
    <property type="entry name" value="PapD_N"/>
    <property type="match status" value="1"/>
</dbReference>
<feature type="domain" description="Pili assembly chaperone C-terminal" evidence="9">
    <location>
        <begin position="173"/>
        <end position="234"/>
    </location>
</feature>
<dbReference type="SUPFAM" id="SSF49584">
    <property type="entry name" value="Periplasmic chaperone C-domain"/>
    <property type="match status" value="1"/>
</dbReference>
<keyword evidence="7" id="KW-0393">Immunoglobulin domain</keyword>
<comment type="similarity">
    <text evidence="2">Belongs to the periplasmic pilus chaperone family.</text>
</comment>
<proteinExistence type="inferred from homology"/>
<dbReference type="EMBL" id="VTFR01000015">
    <property type="protein sequence ID" value="TYT28891.1"/>
    <property type="molecule type" value="Genomic_DNA"/>
</dbReference>
<protein>
    <submittedName>
        <fullName evidence="10">Molecular chaperone</fullName>
    </submittedName>
</protein>
<keyword evidence="11" id="KW-1185">Reference proteome</keyword>
<name>A0ABY3NX24_9ENTR</name>
<dbReference type="Pfam" id="PF02753">
    <property type="entry name" value="PapD_C"/>
    <property type="match status" value="1"/>
</dbReference>
<evidence type="ECO:0000256" key="1">
    <source>
        <dbReference type="ARBA" id="ARBA00004418"/>
    </source>
</evidence>
<evidence type="ECO:0000259" key="9">
    <source>
        <dbReference type="Pfam" id="PF02753"/>
    </source>
</evidence>
<feature type="domain" description="Pili assembly chaperone N-terminal" evidence="8">
    <location>
        <begin position="36"/>
        <end position="151"/>
    </location>
</feature>
<dbReference type="InterPro" id="IPR008962">
    <property type="entry name" value="PapD-like_sf"/>
</dbReference>
<reference evidence="10 11" key="1">
    <citation type="submission" date="2019-08" db="EMBL/GenBank/DDBJ databases">
        <title>The draft genome of Lelliottia nimipressuralis strain CICC 24156.</title>
        <authorList>
            <person name="Wu W."/>
            <person name="Feng Y."/>
            <person name="Zong Z."/>
        </authorList>
    </citation>
    <scope>NUCLEOTIDE SEQUENCE [LARGE SCALE GENOMIC DNA]</scope>
    <source>
        <strain evidence="10 11">CICC 24156</strain>
    </source>
</reference>
<evidence type="ECO:0000256" key="7">
    <source>
        <dbReference type="ARBA" id="ARBA00023319"/>
    </source>
</evidence>
<dbReference type="InterPro" id="IPR050643">
    <property type="entry name" value="Periplasmic_pilus_chap"/>
</dbReference>
<evidence type="ECO:0000256" key="5">
    <source>
        <dbReference type="ARBA" id="ARBA00022764"/>
    </source>
</evidence>
<dbReference type="Gene3D" id="2.60.40.10">
    <property type="entry name" value="Immunoglobulins"/>
    <property type="match status" value="2"/>
</dbReference>
<comment type="caution">
    <text evidence="10">The sequence shown here is derived from an EMBL/GenBank/DDBJ whole genome shotgun (WGS) entry which is preliminary data.</text>
</comment>